<dbReference type="AlphaFoldDB" id="A0A2G5UVD5"/>
<feature type="signal peptide" evidence="1">
    <location>
        <begin position="1"/>
        <end position="20"/>
    </location>
</feature>
<dbReference type="Pfam" id="PF08277">
    <property type="entry name" value="PAN_3"/>
    <property type="match status" value="1"/>
</dbReference>
<dbReference type="SMART" id="SM00605">
    <property type="entry name" value="CW"/>
    <property type="match status" value="1"/>
</dbReference>
<reference evidence="4" key="1">
    <citation type="submission" date="2017-10" db="EMBL/GenBank/DDBJ databases">
        <title>Rapid genome shrinkage in a self-fertile nematode reveals novel sperm competition proteins.</title>
        <authorList>
            <person name="Yin D."/>
            <person name="Schwarz E.M."/>
            <person name="Thomas C.G."/>
            <person name="Felde R.L."/>
            <person name="Korf I.F."/>
            <person name="Cutter A.D."/>
            <person name="Schartner C.M."/>
            <person name="Ralston E.J."/>
            <person name="Meyer B.J."/>
            <person name="Haag E.S."/>
        </authorList>
    </citation>
    <scope>NUCLEOTIDE SEQUENCE [LARGE SCALE GENOMIC DNA]</scope>
    <source>
        <strain evidence="4">JU1422</strain>
    </source>
</reference>
<gene>
    <name evidence="3" type="primary">Cnig_chr_II.g4233</name>
    <name evidence="3" type="ORF">B9Z55_004233</name>
</gene>
<dbReference type="InterPro" id="IPR006583">
    <property type="entry name" value="PAN-3_domain"/>
</dbReference>
<dbReference type="Proteomes" id="UP000230233">
    <property type="component" value="Chromosome II"/>
</dbReference>
<organism evidence="3 4">
    <name type="scientific">Caenorhabditis nigoni</name>
    <dbReference type="NCBI Taxonomy" id="1611254"/>
    <lineage>
        <taxon>Eukaryota</taxon>
        <taxon>Metazoa</taxon>
        <taxon>Ecdysozoa</taxon>
        <taxon>Nematoda</taxon>
        <taxon>Chromadorea</taxon>
        <taxon>Rhabditida</taxon>
        <taxon>Rhabditina</taxon>
        <taxon>Rhabditomorpha</taxon>
        <taxon>Rhabditoidea</taxon>
        <taxon>Rhabditidae</taxon>
        <taxon>Peloderinae</taxon>
        <taxon>Caenorhabditis</taxon>
    </lineage>
</organism>
<evidence type="ECO:0000259" key="2">
    <source>
        <dbReference type="SMART" id="SM00605"/>
    </source>
</evidence>
<keyword evidence="4" id="KW-1185">Reference proteome</keyword>
<dbReference type="PANTHER" id="PTHR47629:SF6">
    <property type="entry name" value="CW DOMAIN-CONTAINING PROTEIN-RELATED"/>
    <property type="match status" value="1"/>
</dbReference>
<protein>
    <recommendedName>
        <fullName evidence="2">PAN-3 domain-containing protein</fullName>
    </recommendedName>
</protein>
<dbReference type="PANTHER" id="PTHR47629">
    <property type="entry name" value="C-TYPE LECTIN-RELATED"/>
    <property type="match status" value="1"/>
</dbReference>
<accession>A0A2G5UVD5</accession>
<evidence type="ECO:0000313" key="4">
    <source>
        <dbReference type="Proteomes" id="UP000230233"/>
    </source>
</evidence>
<sequence>MTSLVICLFLVLIFSSSSSSQDSKLVVFAGIPSSLDGWKTSEISWNTCLSQCWYDEDCRVVFQSTSSCYVFKRGNVTIQASTDSVNRVAVKIPNPPNDCLSEPSDLFTQPFTETTNGSQIIRSEFSYSNGQYRVVYTVSICPSNTTLYTRVVGTKTYQVCVGFRLFPGGSGTYSDAQKLCNSSGGYGLTGPLDGTEYDIFKNQSIALRKQNGLNENAFIWIDGIRYAYGEFDFEDESHNGVPANLMHPGDPNDPPPSALYMYGASNRYLIADYETKASWFVSWPIIGALCRVNDVLQD</sequence>
<name>A0A2G5UVD5_9PELO</name>
<dbReference type="InterPro" id="IPR016187">
    <property type="entry name" value="CTDL_fold"/>
</dbReference>
<feature type="domain" description="PAN-3" evidence="2">
    <location>
        <begin position="3"/>
        <end position="136"/>
    </location>
</feature>
<dbReference type="EMBL" id="PDUG01000002">
    <property type="protein sequence ID" value="PIC43535.1"/>
    <property type="molecule type" value="Genomic_DNA"/>
</dbReference>
<dbReference type="OrthoDB" id="5909062at2759"/>
<proteinExistence type="predicted"/>
<keyword evidence="1" id="KW-0732">Signal</keyword>
<evidence type="ECO:0000313" key="3">
    <source>
        <dbReference type="EMBL" id="PIC43535.1"/>
    </source>
</evidence>
<comment type="caution">
    <text evidence="3">The sequence shown here is derived from an EMBL/GenBank/DDBJ whole genome shotgun (WGS) entry which is preliminary data.</text>
</comment>
<feature type="chain" id="PRO_5013808217" description="PAN-3 domain-containing protein" evidence="1">
    <location>
        <begin position="21"/>
        <end position="298"/>
    </location>
</feature>
<evidence type="ECO:0000256" key="1">
    <source>
        <dbReference type="SAM" id="SignalP"/>
    </source>
</evidence>
<dbReference type="SUPFAM" id="SSF56436">
    <property type="entry name" value="C-type lectin-like"/>
    <property type="match status" value="1"/>
</dbReference>